<evidence type="ECO:0000313" key="1">
    <source>
        <dbReference type="EMBL" id="KAF2167916.1"/>
    </source>
</evidence>
<sequence>MNSDYRAWIGLRIMKKVGLQRKLNILSKQLFQIAADNDTSLATSSIVTMPSSPILALSILSLATLGLSYPSPFPRACTNTSFVLTNPLFGEWGQGKYAQIVNGGNVGQAGAFVSYFTTNVSSAAQVYAIEATTGRWFFTDPQGDKYFAWSDEFE</sequence>
<dbReference type="Proteomes" id="UP000799537">
    <property type="component" value="Unassembled WGS sequence"/>
</dbReference>
<dbReference type="AlphaFoldDB" id="A0A6A6CR07"/>
<dbReference type="RefSeq" id="XP_033668805.1">
    <property type="nucleotide sequence ID" value="XM_033806168.1"/>
</dbReference>
<dbReference type="GeneID" id="54559440"/>
<reference evidence="1" key="1">
    <citation type="journal article" date="2020" name="Stud. Mycol.">
        <title>101 Dothideomycetes genomes: a test case for predicting lifestyles and emergence of pathogens.</title>
        <authorList>
            <person name="Haridas S."/>
            <person name="Albert R."/>
            <person name="Binder M."/>
            <person name="Bloem J."/>
            <person name="Labutti K."/>
            <person name="Salamov A."/>
            <person name="Andreopoulos B."/>
            <person name="Baker S."/>
            <person name="Barry K."/>
            <person name="Bills G."/>
            <person name="Bluhm B."/>
            <person name="Cannon C."/>
            <person name="Castanera R."/>
            <person name="Culley D."/>
            <person name="Daum C."/>
            <person name="Ezra D."/>
            <person name="Gonzalez J."/>
            <person name="Henrissat B."/>
            <person name="Kuo A."/>
            <person name="Liang C."/>
            <person name="Lipzen A."/>
            <person name="Lutzoni F."/>
            <person name="Magnuson J."/>
            <person name="Mondo S."/>
            <person name="Nolan M."/>
            <person name="Ohm R."/>
            <person name="Pangilinan J."/>
            <person name="Park H.-J."/>
            <person name="Ramirez L."/>
            <person name="Alfaro M."/>
            <person name="Sun H."/>
            <person name="Tritt A."/>
            <person name="Yoshinaga Y."/>
            <person name="Zwiers L.-H."/>
            <person name="Turgeon B."/>
            <person name="Goodwin S."/>
            <person name="Spatafora J."/>
            <person name="Crous P."/>
            <person name="Grigoriev I."/>
        </authorList>
    </citation>
    <scope>NUCLEOTIDE SEQUENCE</scope>
    <source>
        <strain evidence="1">ATCC 36951</strain>
    </source>
</reference>
<organism evidence="1 2">
    <name type="scientific">Zasmidium cellare ATCC 36951</name>
    <dbReference type="NCBI Taxonomy" id="1080233"/>
    <lineage>
        <taxon>Eukaryota</taxon>
        <taxon>Fungi</taxon>
        <taxon>Dikarya</taxon>
        <taxon>Ascomycota</taxon>
        <taxon>Pezizomycotina</taxon>
        <taxon>Dothideomycetes</taxon>
        <taxon>Dothideomycetidae</taxon>
        <taxon>Mycosphaerellales</taxon>
        <taxon>Mycosphaerellaceae</taxon>
        <taxon>Zasmidium</taxon>
    </lineage>
</organism>
<name>A0A6A6CR07_ZASCE</name>
<proteinExistence type="predicted"/>
<evidence type="ECO:0000313" key="2">
    <source>
        <dbReference type="Proteomes" id="UP000799537"/>
    </source>
</evidence>
<gene>
    <name evidence="1" type="ORF">M409DRAFT_22062</name>
</gene>
<protein>
    <submittedName>
        <fullName evidence="1">Uncharacterized protein</fullName>
    </submittedName>
</protein>
<accession>A0A6A6CR07</accession>
<keyword evidence="2" id="KW-1185">Reference proteome</keyword>
<dbReference type="EMBL" id="ML993592">
    <property type="protein sequence ID" value="KAF2167916.1"/>
    <property type="molecule type" value="Genomic_DNA"/>
</dbReference>